<feature type="chain" id="PRO_5046567411" evidence="2">
    <location>
        <begin position="30"/>
        <end position="108"/>
    </location>
</feature>
<feature type="signal peptide" evidence="2">
    <location>
        <begin position="1"/>
        <end position="29"/>
    </location>
</feature>
<reference evidence="3 4" key="1">
    <citation type="submission" date="2022-09" db="EMBL/GenBank/DDBJ databases">
        <authorList>
            <person name="Giprobiosintez L."/>
        </authorList>
    </citation>
    <scope>NUCLEOTIDE SEQUENCE [LARGE SCALE GENOMIC DNA]</scope>
    <source>
        <strain evidence="4">VKPM-B-12549 (GBS-15)</strain>
    </source>
</reference>
<gene>
    <name evidence="3" type="ORF">N4J17_05530</name>
</gene>
<dbReference type="EMBL" id="CP104311">
    <property type="protein sequence ID" value="WWF03080.1"/>
    <property type="molecule type" value="Genomic_DNA"/>
</dbReference>
<sequence>MSNKFQKTSLPTVVGTALATSLAAGTVGAAENPFATKELTSGYMQVAEAGKEQKEMKCGAEVMKNNPEMKCGASMMQGTDTKAMEGKCAGMKKDGASPAPAPTETPKP</sequence>
<dbReference type="RefSeq" id="WP_198322171.1">
    <property type="nucleotide sequence ID" value="NZ_CP104311.1"/>
</dbReference>
<evidence type="ECO:0000313" key="3">
    <source>
        <dbReference type="EMBL" id="WWF03080.1"/>
    </source>
</evidence>
<protein>
    <submittedName>
        <fullName evidence="3">Uncharacterized protein</fullName>
    </submittedName>
</protein>
<keyword evidence="2" id="KW-0732">Signal</keyword>
<evidence type="ECO:0000256" key="1">
    <source>
        <dbReference type="SAM" id="MobiDB-lite"/>
    </source>
</evidence>
<proteinExistence type="predicted"/>
<dbReference type="Proteomes" id="UP001359308">
    <property type="component" value="Chromosome"/>
</dbReference>
<feature type="compositionally biased region" description="Pro residues" evidence="1">
    <location>
        <begin position="99"/>
        <end position="108"/>
    </location>
</feature>
<keyword evidence="4" id="KW-1185">Reference proteome</keyword>
<name>A0ABZ2F937_METCP</name>
<evidence type="ECO:0000256" key="2">
    <source>
        <dbReference type="SAM" id="SignalP"/>
    </source>
</evidence>
<accession>A0ABZ2F937</accession>
<feature type="region of interest" description="Disordered" evidence="1">
    <location>
        <begin position="88"/>
        <end position="108"/>
    </location>
</feature>
<evidence type="ECO:0000313" key="4">
    <source>
        <dbReference type="Proteomes" id="UP001359308"/>
    </source>
</evidence>
<organism evidence="3 4">
    <name type="scientific">Methylococcus capsulatus</name>
    <dbReference type="NCBI Taxonomy" id="414"/>
    <lineage>
        <taxon>Bacteria</taxon>
        <taxon>Pseudomonadati</taxon>
        <taxon>Pseudomonadota</taxon>
        <taxon>Gammaproteobacteria</taxon>
        <taxon>Methylococcales</taxon>
        <taxon>Methylococcaceae</taxon>
        <taxon>Methylococcus</taxon>
    </lineage>
</organism>